<name>A0AAE9Z4U3_9GAMM</name>
<dbReference type="EMBL" id="CP059733">
    <property type="protein sequence ID" value="WDE06069.1"/>
    <property type="molecule type" value="Genomic_DNA"/>
</dbReference>
<evidence type="ECO:0000259" key="1">
    <source>
        <dbReference type="Pfam" id="PF00501"/>
    </source>
</evidence>
<dbReference type="CDD" id="cd04433">
    <property type="entry name" value="AFD_class_I"/>
    <property type="match status" value="1"/>
</dbReference>
<feature type="domain" description="AMP-dependent synthetase/ligase" evidence="1">
    <location>
        <begin position="51"/>
        <end position="398"/>
    </location>
</feature>
<sequence length="549" mass="60889">MSVLDSKQLATLLNDDNFASGNFLRKVISVSHDIDDPLVFLDEPYISIDGTQYTSISLRGLKQLSEEYASFYHEQGIVPKDVVGVYVEDGLDYMIQFLALTSLGAVAAFLNGGLSSDIAALYLEQLNVSGIFTTEGKQAGLKACFKKEESKRLPLWIKGKIAVPGGSFPVVYPFQHSELDPVLLTHTSGTTGIPKAVQSSHFPYLHGVKDRLATPVQNISRFLNSLPHAHSSSIGYIMEATIRGCPIKVQTKKSPEDLVSAIETFRPDYVLAFPNLYVDMLRLNMDDYDFSSIFYWRSTGDAAHERHVRIMTRYGSHVAEDGSIQPGSIYIDGMGSTEMGSALFTTLRSNESKDFDRCVGKPADYVDAQILDEHGRVIGADTVGFLAVKSPSVIQGYWNNTNKTEQSRVAGYWVTGDLAYKDKKGNFYHVDRITDRIETREGMLYSLQTEELIMKKFDMVFDCSIFKIQAKDGTESATLKAELLDDSLSDDEVQALLADINDWLSQHKVPKLASISISKKSVIHAPLGVTGKVLKRVLRDQSEEQKLSA</sequence>
<dbReference type="InterPro" id="IPR042099">
    <property type="entry name" value="ANL_N_sf"/>
</dbReference>
<evidence type="ECO:0000313" key="3">
    <source>
        <dbReference type="Proteomes" id="UP000032352"/>
    </source>
</evidence>
<dbReference type="PROSITE" id="PS00455">
    <property type="entry name" value="AMP_BINDING"/>
    <property type="match status" value="1"/>
</dbReference>
<dbReference type="InterPro" id="IPR000873">
    <property type="entry name" value="AMP-dep_synth/lig_dom"/>
</dbReference>
<keyword evidence="2" id="KW-0436">Ligase</keyword>
<evidence type="ECO:0000313" key="2">
    <source>
        <dbReference type="EMBL" id="WDE06069.1"/>
    </source>
</evidence>
<proteinExistence type="predicted"/>
<dbReference type="InterPro" id="IPR020845">
    <property type="entry name" value="AMP-binding_CS"/>
</dbReference>
<organism evidence="2 3">
    <name type="scientific">Thalassomonas viridans</name>
    <dbReference type="NCBI Taxonomy" id="137584"/>
    <lineage>
        <taxon>Bacteria</taxon>
        <taxon>Pseudomonadati</taxon>
        <taxon>Pseudomonadota</taxon>
        <taxon>Gammaproteobacteria</taxon>
        <taxon>Alteromonadales</taxon>
        <taxon>Colwelliaceae</taxon>
        <taxon>Thalassomonas</taxon>
    </lineage>
</organism>
<dbReference type="Gene3D" id="3.40.50.12780">
    <property type="entry name" value="N-terminal domain of ligase-like"/>
    <property type="match status" value="1"/>
</dbReference>
<dbReference type="Pfam" id="PF00501">
    <property type="entry name" value="AMP-binding"/>
    <property type="match status" value="1"/>
</dbReference>
<dbReference type="KEGG" id="tvd:SG34_003835"/>
<dbReference type="Proteomes" id="UP000032352">
    <property type="component" value="Chromosome"/>
</dbReference>
<dbReference type="AlphaFoldDB" id="A0AAE9Z4U3"/>
<dbReference type="SUPFAM" id="SSF56801">
    <property type="entry name" value="Acetyl-CoA synthetase-like"/>
    <property type="match status" value="1"/>
</dbReference>
<reference evidence="2 3" key="1">
    <citation type="journal article" date="2015" name="Genome Announc.">
        <title>Draft Genome Sequences of Marine Isolates of Thalassomonas viridans and Thalassomonas actiniarum.</title>
        <authorList>
            <person name="Olonade I."/>
            <person name="van Zyl L.J."/>
            <person name="Trindade M."/>
        </authorList>
    </citation>
    <scope>NUCLEOTIDE SEQUENCE [LARGE SCALE GENOMIC DNA]</scope>
    <source>
        <strain evidence="2 3">XOM25</strain>
    </source>
</reference>
<gene>
    <name evidence="2" type="ORF">SG34_003835</name>
</gene>
<keyword evidence="3" id="KW-1185">Reference proteome</keyword>
<reference evidence="2 3" key="2">
    <citation type="journal article" date="2022" name="Mar. Drugs">
        <title>Bioassay-Guided Fractionation Leads to the Detection of Cholic Acid Generated by the Rare Thalassomonas sp.</title>
        <authorList>
            <person name="Pheiffer F."/>
            <person name="Schneider Y.K."/>
            <person name="Hansen E.H."/>
            <person name="Andersen J.H."/>
            <person name="Isaksson J."/>
            <person name="Busche T."/>
            <person name="R C."/>
            <person name="Kalinowski J."/>
            <person name="Zyl L.V."/>
            <person name="Trindade M."/>
        </authorList>
    </citation>
    <scope>NUCLEOTIDE SEQUENCE [LARGE SCALE GENOMIC DNA]</scope>
    <source>
        <strain evidence="2 3">XOM25</strain>
    </source>
</reference>
<dbReference type="PANTHER" id="PTHR24096">
    <property type="entry name" value="LONG-CHAIN-FATTY-ACID--COA LIGASE"/>
    <property type="match status" value="1"/>
</dbReference>
<dbReference type="GO" id="GO:0016405">
    <property type="term" value="F:CoA-ligase activity"/>
    <property type="evidence" value="ECO:0007669"/>
    <property type="project" value="TreeGrafter"/>
</dbReference>
<protein>
    <submittedName>
        <fullName evidence="2">Acyl--CoA ligase</fullName>
    </submittedName>
</protein>
<accession>A0AAE9Z4U3</accession>
<dbReference type="RefSeq" id="WP_044837715.1">
    <property type="nucleotide sequence ID" value="NZ_CP059733.1"/>
</dbReference>